<evidence type="ECO:0000256" key="4">
    <source>
        <dbReference type="ARBA" id="ARBA00022825"/>
    </source>
</evidence>
<dbReference type="PROSITE" id="PS51892">
    <property type="entry name" value="SUBTILASE"/>
    <property type="match status" value="1"/>
</dbReference>
<dbReference type="Gene3D" id="3.40.50.200">
    <property type="entry name" value="Peptidase S8/S53 domain"/>
    <property type="match status" value="1"/>
</dbReference>
<comment type="caution">
    <text evidence="8">The sequence shown here is derived from an EMBL/GenBank/DDBJ whole genome shotgun (WGS) entry which is preliminary data.</text>
</comment>
<dbReference type="InterPro" id="IPR001343">
    <property type="entry name" value="Hemolysn_Ca-bd"/>
</dbReference>
<dbReference type="SUPFAM" id="SSF51120">
    <property type="entry name" value="beta-Roll"/>
    <property type="match status" value="3"/>
</dbReference>
<organism evidence="8 9">
    <name type="scientific">Allosphingosinicella deserti</name>
    <dbReference type="NCBI Taxonomy" id="2116704"/>
    <lineage>
        <taxon>Bacteria</taxon>
        <taxon>Pseudomonadati</taxon>
        <taxon>Pseudomonadota</taxon>
        <taxon>Alphaproteobacteria</taxon>
        <taxon>Sphingomonadales</taxon>
        <taxon>Sphingomonadaceae</taxon>
        <taxon>Allosphingosinicella</taxon>
    </lineage>
</organism>
<dbReference type="Gene3D" id="2.150.10.10">
    <property type="entry name" value="Serralysin-like metalloprotease, C-terminal"/>
    <property type="match status" value="2"/>
</dbReference>
<dbReference type="InterPro" id="IPR011049">
    <property type="entry name" value="Serralysin-like_metalloprot_C"/>
</dbReference>
<keyword evidence="4 5" id="KW-0720">Serine protease</keyword>
<dbReference type="Proteomes" id="UP000241167">
    <property type="component" value="Unassembled WGS sequence"/>
</dbReference>
<dbReference type="InterPro" id="IPR023827">
    <property type="entry name" value="Peptidase_S8_Asp-AS"/>
</dbReference>
<feature type="active site" description="Charge relay system" evidence="5">
    <location>
        <position position="319"/>
    </location>
</feature>
<keyword evidence="2 5" id="KW-0645">Protease</keyword>
<comment type="similarity">
    <text evidence="1 5 6">Belongs to the peptidase S8 family.</text>
</comment>
<keyword evidence="3 5" id="KW-0378">Hydrolase</keyword>
<dbReference type="InterPro" id="IPR022398">
    <property type="entry name" value="Peptidase_S8_His-AS"/>
</dbReference>
<proteinExistence type="inferred from homology"/>
<dbReference type="PANTHER" id="PTHR43399">
    <property type="entry name" value="SUBTILISIN-RELATED"/>
    <property type="match status" value="1"/>
</dbReference>
<keyword evidence="9" id="KW-1185">Reference proteome</keyword>
<dbReference type="GO" id="GO:0004252">
    <property type="term" value="F:serine-type endopeptidase activity"/>
    <property type="evidence" value="ECO:0007669"/>
    <property type="project" value="UniProtKB-UniRule"/>
</dbReference>
<dbReference type="InterPro" id="IPR015500">
    <property type="entry name" value="Peptidase_S8_subtilisin-rel"/>
</dbReference>
<dbReference type="Pfam" id="PF00353">
    <property type="entry name" value="HemolysinCabind"/>
    <property type="match status" value="4"/>
</dbReference>
<dbReference type="PRINTS" id="PR00313">
    <property type="entry name" value="CABNDNGRPT"/>
</dbReference>
<dbReference type="InterPro" id="IPR034204">
    <property type="entry name" value="PfSUB1-like_cat_dom"/>
</dbReference>
<dbReference type="CDD" id="cd07473">
    <property type="entry name" value="Peptidases_S8_Subtilisin_like"/>
    <property type="match status" value="1"/>
</dbReference>
<dbReference type="InterPro" id="IPR036852">
    <property type="entry name" value="Peptidase_S8/S53_dom_sf"/>
</dbReference>
<dbReference type="PROSITE" id="PS00136">
    <property type="entry name" value="SUBTILASE_ASP"/>
    <property type="match status" value="1"/>
</dbReference>
<evidence type="ECO:0000259" key="7">
    <source>
        <dbReference type="Pfam" id="PF00082"/>
    </source>
</evidence>
<evidence type="ECO:0000256" key="6">
    <source>
        <dbReference type="RuleBase" id="RU003355"/>
    </source>
</evidence>
<protein>
    <recommendedName>
        <fullName evidence="7">Peptidase S8/S53 domain-containing protein</fullName>
    </recommendedName>
</protein>
<dbReference type="PROSITE" id="PS00018">
    <property type="entry name" value="EF_HAND_1"/>
    <property type="match status" value="1"/>
</dbReference>
<evidence type="ECO:0000256" key="5">
    <source>
        <dbReference type="PROSITE-ProRule" id="PRU01240"/>
    </source>
</evidence>
<evidence type="ECO:0000256" key="1">
    <source>
        <dbReference type="ARBA" id="ARBA00011073"/>
    </source>
</evidence>
<dbReference type="PROSITE" id="PS00330">
    <property type="entry name" value="HEMOLYSIN_CALCIUM"/>
    <property type="match status" value="5"/>
</dbReference>
<dbReference type="InterPro" id="IPR023828">
    <property type="entry name" value="Peptidase_S8_Ser-AS"/>
</dbReference>
<dbReference type="PROSITE" id="PS00137">
    <property type="entry name" value="SUBTILASE_HIS"/>
    <property type="match status" value="1"/>
</dbReference>
<sequence>MYGDATSPANAFGSQAGEAWSAGYTGSASVVVGVIDSGIDYTHPDLYLNIWLNPLEIPPAFRASLADANADGLISFLDLNAAANSLYVSDLNGNARIDAGDLLADVRWEDGVDNDSNGHVDDLIGWDYANGDNDPYDDNRHGTHVAGTIAASGGNGIGVAGVTWSTQLVALKFLNASGNGSTSAALQAIDYFTAAAKASTLQDFAATNNSWGGGGYSQPIADAIARGAAEDILFVGAAGNGGPDQIGDNNDVVANYPSNYSSTTSAGYDAVIAVASITRTGGRSSFSNYGSVSVDLGAPGSSIYSTLPGGGYGNLNGTSMAAPHVTGAIALYSAVSDASAAEIRANLLASTAATASLAGVTATGGRLDIGKLLTIDTAGSDLRFGTSGDDRIDMTKGGNDRVFGGEGNDLFAYGSAFGAGDQVDGGSGTDTLVLAGVYVGASALTLGADQLRGIEHLTLVGGTSYALAMADANVAAGALLSIDASALAAGETLRFNGSAERDGGFAVIGGAGTDFLEGGAGDDLLDGGAGGDHLEGGGGGDVLKGGLGDDTYIVDSVDDIVLEQVGYGIDIVRTAIGTRTDLYVLAANVDNFAGTSTAGQGVRFNAADNLAIMGDGNDLLALDDGGNDRVSGNAGDDLFYLGAAFTNADALDGGVGTDTVTLAGTYTIRFEADDLVSIEKLALASSGNAATPNAYNLTMNDINVAAGQQMVVNAQGLLAGESFVFNGAAETDGSFNIRGSRGADTILAGAGADRLWGGTGGDNLRGGPGKDMFEYRATDESTAAAQDRIGFTKGDQIYLTPIDADGVAANGNQNFRFVGAAAFGGSAGELRVSAAAGTPNGWLVEGDTNGDRVADLSILVVATPGYQLNAADFWV</sequence>
<evidence type="ECO:0000256" key="3">
    <source>
        <dbReference type="ARBA" id="ARBA00022801"/>
    </source>
</evidence>
<evidence type="ECO:0000313" key="8">
    <source>
        <dbReference type="EMBL" id="PSJ38125.1"/>
    </source>
</evidence>
<feature type="domain" description="Peptidase S8/S53" evidence="7">
    <location>
        <begin position="29"/>
        <end position="351"/>
    </location>
</feature>
<dbReference type="PROSITE" id="PS00138">
    <property type="entry name" value="SUBTILASE_SER"/>
    <property type="match status" value="1"/>
</dbReference>
<evidence type="ECO:0000313" key="9">
    <source>
        <dbReference type="Proteomes" id="UP000241167"/>
    </source>
</evidence>
<dbReference type="AlphaFoldDB" id="A0A2P7QJH7"/>
<dbReference type="GO" id="GO:0005509">
    <property type="term" value="F:calcium ion binding"/>
    <property type="evidence" value="ECO:0007669"/>
    <property type="project" value="InterPro"/>
</dbReference>
<dbReference type="Pfam" id="PF00082">
    <property type="entry name" value="Peptidase_S8"/>
    <property type="match status" value="1"/>
</dbReference>
<dbReference type="SUPFAM" id="SSF52743">
    <property type="entry name" value="Subtilisin-like"/>
    <property type="match status" value="1"/>
</dbReference>
<accession>A0A2P7QJH7</accession>
<dbReference type="EMBL" id="PXYI01000007">
    <property type="protein sequence ID" value="PSJ38125.1"/>
    <property type="molecule type" value="Genomic_DNA"/>
</dbReference>
<dbReference type="InterPro" id="IPR000209">
    <property type="entry name" value="Peptidase_S8/S53_dom"/>
</dbReference>
<dbReference type="InterPro" id="IPR018511">
    <property type="entry name" value="Hemolysin-typ_Ca-bd_CS"/>
</dbReference>
<feature type="active site" description="Charge relay system" evidence="5">
    <location>
        <position position="36"/>
    </location>
</feature>
<dbReference type="GO" id="GO:0006508">
    <property type="term" value="P:proteolysis"/>
    <property type="evidence" value="ECO:0007669"/>
    <property type="project" value="UniProtKB-KW"/>
</dbReference>
<feature type="active site" description="Charge relay system" evidence="5">
    <location>
        <position position="141"/>
    </location>
</feature>
<dbReference type="PANTHER" id="PTHR43399:SF4">
    <property type="entry name" value="CELL WALL-ASSOCIATED PROTEASE"/>
    <property type="match status" value="1"/>
</dbReference>
<gene>
    <name evidence="8" type="ORF">C7I55_19620</name>
</gene>
<dbReference type="InterPro" id="IPR051048">
    <property type="entry name" value="Peptidase_S8/S53_subtilisin"/>
</dbReference>
<evidence type="ECO:0000256" key="2">
    <source>
        <dbReference type="ARBA" id="ARBA00022670"/>
    </source>
</evidence>
<dbReference type="PRINTS" id="PR00723">
    <property type="entry name" value="SUBTILISIN"/>
</dbReference>
<reference evidence="8 9" key="1">
    <citation type="submission" date="2018-03" db="EMBL/GenBank/DDBJ databases">
        <title>The draft genome of Sphingosinicella sp. GL-C-18.</title>
        <authorList>
            <person name="Liu L."/>
            <person name="Li L."/>
            <person name="Liang L."/>
            <person name="Zhang X."/>
            <person name="Wang T."/>
        </authorList>
    </citation>
    <scope>NUCLEOTIDE SEQUENCE [LARGE SCALE GENOMIC DNA]</scope>
    <source>
        <strain evidence="8 9">GL-C-18</strain>
    </source>
</reference>
<name>A0A2P7QJH7_9SPHN</name>
<dbReference type="InterPro" id="IPR018247">
    <property type="entry name" value="EF_Hand_1_Ca_BS"/>
</dbReference>